<sequence>MKYLNKLFNLCLASMAIVFMYSCQQDDIEVSEKNGIELILAGDRVDDGNSSQRADPDFPTVEEGGCDLSYASYAIVTINDNDYKIDIKQWGDDFKTNLIELDPGSYTVTSCQLYDEDDNPIFATPMEGSEFGKFVSQPLPIDIEVEQYRKIEYDMEVLCVEDFTPPMFGFTSWSISLKEVKNLCIFANFCEPDMGHQVATLEAYVYPDAENTSDEDLIWSGSADGDYESETEDNELLCLKFPYDANQPTEEQSYYVNLYINGSLFSGTIYLDRVDMINSEYGYLHLNEDCDGDFDFLETSYNVSWEDINDDVAPDGEDLLENDLDYNDFVLQTTVNTDMTTGHLNFQFKPLARGGTYTHAFKMWFPGTGYVISGDAESVLTEGGNTVVTVYSNTNQAFNPNASFINVICGETTGTGVERTVTIENAPEEFTYYLVNPFTANLEVAGDAVYDLMIGDMFELSTFTKDGETFRNGLVTPLDWQWPQENVDIRTIYGVDFETNFTPISNTDDLYANCPEGA</sequence>
<dbReference type="PROSITE" id="PS51257">
    <property type="entry name" value="PROKAR_LIPOPROTEIN"/>
    <property type="match status" value="1"/>
</dbReference>
<evidence type="ECO:0000313" key="4">
    <source>
        <dbReference type="Proteomes" id="UP000611723"/>
    </source>
</evidence>
<evidence type="ECO:0000259" key="2">
    <source>
        <dbReference type="Pfam" id="PF16130"/>
    </source>
</evidence>
<dbReference type="InterPro" id="IPR032295">
    <property type="entry name" value="DUF4842"/>
</dbReference>
<evidence type="ECO:0000313" key="3">
    <source>
        <dbReference type="EMBL" id="MBK6264683.1"/>
    </source>
</evidence>
<name>A0A934WX15_9BACT</name>
<feature type="chain" id="PRO_5037358891" evidence="1">
    <location>
        <begin position="26"/>
        <end position="518"/>
    </location>
</feature>
<accession>A0A934WX15</accession>
<organism evidence="3 4">
    <name type="scientific">Marivirga aurantiaca</name>
    <dbReference type="NCBI Taxonomy" id="2802615"/>
    <lineage>
        <taxon>Bacteria</taxon>
        <taxon>Pseudomonadati</taxon>
        <taxon>Bacteroidota</taxon>
        <taxon>Cytophagia</taxon>
        <taxon>Cytophagales</taxon>
        <taxon>Marivirgaceae</taxon>
        <taxon>Marivirga</taxon>
    </lineage>
</organism>
<feature type="domain" description="DUF4842" evidence="2">
    <location>
        <begin position="344"/>
        <end position="493"/>
    </location>
</feature>
<feature type="signal peptide" evidence="1">
    <location>
        <begin position="1"/>
        <end position="25"/>
    </location>
</feature>
<dbReference type="EMBL" id="JAEQBW010000002">
    <property type="protein sequence ID" value="MBK6264683.1"/>
    <property type="molecule type" value="Genomic_DNA"/>
</dbReference>
<keyword evidence="4" id="KW-1185">Reference proteome</keyword>
<comment type="caution">
    <text evidence="3">The sequence shown here is derived from an EMBL/GenBank/DDBJ whole genome shotgun (WGS) entry which is preliminary data.</text>
</comment>
<dbReference type="AlphaFoldDB" id="A0A934WX15"/>
<gene>
    <name evidence="3" type="ORF">JKA74_06515</name>
</gene>
<reference evidence="3" key="1">
    <citation type="submission" date="2021-01" db="EMBL/GenBank/DDBJ databases">
        <title>Marivirga aurantiaca sp. nov., isolated from intertidal surface sediments.</title>
        <authorList>
            <person name="Zhang M."/>
        </authorList>
    </citation>
    <scope>NUCLEOTIDE SEQUENCE</scope>
    <source>
        <strain evidence="3">S37H4</strain>
    </source>
</reference>
<protein>
    <submittedName>
        <fullName evidence="3">DUF4842 domain-containing protein</fullName>
    </submittedName>
</protein>
<evidence type="ECO:0000256" key="1">
    <source>
        <dbReference type="SAM" id="SignalP"/>
    </source>
</evidence>
<dbReference type="Proteomes" id="UP000611723">
    <property type="component" value="Unassembled WGS sequence"/>
</dbReference>
<dbReference type="RefSeq" id="WP_201430356.1">
    <property type="nucleotide sequence ID" value="NZ_JAEQBW010000002.1"/>
</dbReference>
<keyword evidence="1" id="KW-0732">Signal</keyword>
<dbReference type="Pfam" id="PF16130">
    <property type="entry name" value="DUF4842"/>
    <property type="match status" value="1"/>
</dbReference>
<proteinExistence type="predicted"/>